<feature type="transmembrane region" description="Helical" evidence="1">
    <location>
        <begin position="85"/>
        <end position="103"/>
    </location>
</feature>
<dbReference type="AlphaFoldDB" id="A0A8A0RP82"/>
<evidence type="ECO:0000313" key="2">
    <source>
        <dbReference type="EMBL" id="QSQ09712.1"/>
    </source>
</evidence>
<feature type="transmembrane region" description="Helical" evidence="1">
    <location>
        <begin position="20"/>
        <end position="42"/>
    </location>
</feature>
<feature type="transmembrane region" description="Helical" evidence="1">
    <location>
        <begin position="442"/>
        <end position="460"/>
    </location>
</feature>
<feature type="transmembrane region" description="Helical" evidence="1">
    <location>
        <begin position="267"/>
        <end position="287"/>
    </location>
</feature>
<sequence>MREEKAEQISIILKKMPKEVGNYMTFAHWLYVFGVIIVVLTMILRRNVVIPCIVFTFLLGWVYLGSFIGGIQALFNASIVAAKDLFSIFYIIAIMVAMLKSISVTGADQMMVTPLKKLMVSPLISYLVLCVATVFISLFFWPTPAVPLIGALLVPAAIQAGLPPMLGAMALAFAGQGLALGGDVIIQGAPGLTAGAANIPVEMVTVRGGLLSLITGVVAISLGYWMNKKDIKEFQATVKQAALTGETIPVVKQQEDVELVKPQYAPFLVYLLAISMVGVILSMFIFDLKGGDASALLGGVGLLIMLIASLLTYGAKGLDSMADFLADGLVFAFKVMGPIIPIAGFFFMGNPEAVVGILGEGAPGFLFDVGKMISEVIPPTGILAGFGMLILGAITGLDGSGFSGLPVVGTLAGAMASGKASVAAGLGAIGQIGAIWSGGGTLVAWCSLVAVAGIVGVPVLDLVRKNFIPVIAGLVVSTIIGVLFLM</sequence>
<accession>A0A8A0RP82</accession>
<feature type="transmembrane region" description="Helical" evidence="1">
    <location>
        <begin position="409"/>
        <end position="436"/>
    </location>
</feature>
<name>A0A8A0RP82_9FIRM</name>
<proteinExistence type="predicted"/>
<keyword evidence="3" id="KW-1185">Reference proteome</keyword>
<gene>
    <name evidence="2" type="ORF">H0A61_02091</name>
</gene>
<feature type="transmembrane region" description="Helical" evidence="1">
    <location>
        <begin position="148"/>
        <end position="174"/>
    </location>
</feature>
<organism evidence="2 3">
    <name type="scientific">Koleobacter methoxysyntrophicus</name>
    <dbReference type="NCBI Taxonomy" id="2751313"/>
    <lineage>
        <taxon>Bacteria</taxon>
        <taxon>Bacillati</taxon>
        <taxon>Bacillota</taxon>
        <taxon>Clostridia</taxon>
        <taxon>Koleobacterales</taxon>
        <taxon>Koleobacteraceae</taxon>
        <taxon>Koleobacter</taxon>
    </lineage>
</organism>
<dbReference type="KEGG" id="kme:H0A61_02091"/>
<dbReference type="Proteomes" id="UP000662904">
    <property type="component" value="Chromosome"/>
</dbReference>
<feature type="transmembrane region" description="Helical" evidence="1">
    <location>
        <begin position="293"/>
        <end position="313"/>
    </location>
</feature>
<evidence type="ECO:0000313" key="3">
    <source>
        <dbReference type="Proteomes" id="UP000662904"/>
    </source>
</evidence>
<reference evidence="2" key="1">
    <citation type="submission" date="2020-07" db="EMBL/GenBank/DDBJ databases">
        <title>Koleobacter methoxysyntrophicus gen. nov., sp. nov., a novel anaerobic bacterium isolated from deep subsurface oil field and proposal of Koleobacterales ord. nov. in the phylum Firmicutes.</title>
        <authorList>
            <person name="Sakamoto S."/>
            <person name="Tamaki H."/>
        </authorList>
    </citation>
    <scope>NUCLEOTIDE SEQUENCE</scope>
    <source>
        <strain evidence="2">NRmbB1</strain>
    </source>
</reference>
<feature type="transmembrane region" description="Helical" evidence="1">
    <location>
        <begin position="376"/>
        <end position="397"/>
    </location>
</feature>
<feature type="transmembrane region" description="Helical" evidence="1">
    <location>
        <begin position="48"/>
        <end position="73"/>
    </location>
</feature>
<dbReference type="EMBL" id="CP059066">
    <property type="protein sequence ID" value="QSQ09712.1"/>
    <property type="molecule type" value="Genomic_DNA"/>
</dbReference>
<protein>
    <submittedName>
        <fullName evidence="2">Uncharacterized protein</fullName>
    </submittedName>
</protein>
<feature type="transmembrane region" description="Helical" evidence="1">
    <location>
        <begin position="467"/>
        <end position="485"/>
    </location>
</feature>
<feature type="transmembrane region" description="Helical" evidence="1">
    <location>
        <begin position="208"/>
        <end position="226"/>
    </location>
</feature>
<evidence type="ECO:0000256" key="1">
    <source>
        <dbReference type="SAM" id="Phobius"/>
    </source>
</evidence>
<feature type="transmembrane region" description="Helical" evidence="1">
    <location>
        <begin position="123"/>
        <end position="141"/>
    </location>
</feature>
<keyword evidence="1" id="KW-0472">Membrane</keyword>
<dbReference type="RefSeq" id="WP_206707051.1">
    <property type="nucleotide sequence ID" value="NZ_CP059066.1"/>
</dbReference>
<keyword evidence="1" id="KW-1133">Transmembrane helix</keyword>
<feature type="transmembrane region" description="Helical" evidence="1">
    <location>
        <begin position="325"/>
        <end position="348"/>
    </location>
</feature>
<keyword evidence="1" id="KW-0812">Transmembrane</keyword>